<sequence length="94" mass="10361">MKVRNGVSLSDLKAEHREALQMLKELGGPVDPDYQQADMNAPHNLLASNDYRMYDDDCADSDDEDINEGDDNSTGVKETVVSGDGYSDEDFEGD</sequence>
<protein>
    <submittedName>
        <fullName evidence="4">Uncharacterized protein</fullName>
    </submittedName>
</protein>
<reference evidence="2" key="1">
    <citation type="journal article" date="2015" name="Genom Data">
        <title>Genome sequences of six Phytophthora species associated with forests in New Zealand.</title>
        <authorList>
            <person name="Studholme D.J."/>
            <person name="McDougal R.L."/>
            <person name="Sambles C."/>
            <person name="Hansen E."/>
            <person name="Hardy G."/>
            <person name="Grant M."/>
            <person name="Ganley R.J."/>
            <person name="Williams N.M."/>
        </authorList>
    </citation>
    <scope>NUCLEOTIDE SEQUENCE</scope>
    <source>
        <strain evidence="2">NZFS 2646</strain>
        <strain evidence="3">NZFS 3630</strain>
    </source>
</reference>
<dbReference type="EMBL" id="MAYM02001829">
    <property type="protein sequence ID" value="RLN10488.1"/>
    <property type="molecule type" value="Genomic_DNA"/>
</dbReference>
<evidence type="ECO:0000313" key="5">
    <source>
        <dbReference type="EMBL" id="RLN81471.1"/>
    </source>
</evidence>
<organism evidence="4 7">
    <name type="scientific">Phytophthora kernoviae</name>
    <dbReference type="NCBI Taxonomy" id="325452"/>
    <lineage>
        <taxon>Eukaryota</taxon>
        <taxon>Sar</taxon>
        <taxon>Stramenopiles</taxon>
        <taxon>Oomycota</taxon>
        <taxon>Peronosporomycetes</taxon>
        <taxon>Peronosporales</taxon>
        <taxon>Peronosporaceae</taxon>
        <taxon>Phytophthora</taxon>
    </lineage>
</organism>
<evidence type="ECO:0000313" key="7">
    <source>
        <dbReference type="Proteomes" id="UP000285883"/>
    </source>
</evidence>
<name>A0A3R7GJW2_9STRA</name>
<dbReference type="Proteomes" id="UP000285624">
    <property type="component" value="Unassembled WGS sequence"/>
</dbReference>
<dbReference type="EMBL" id="MBDN02000078">
    <property type="protein sequence ID" value="RLN81471.1"/>
    <property type="molecule type" value="Genomic_DNA"/>
</dbReference>
<dbReference type="Proteomes" id="UP000785171">
    <property type="component" value="Unassembled WGS sequence"/>
</dbReference>
<dbReference type="Proteomes" id="UP000285883">
    <property type="component" value="Unassembled WGS sequence"/>
</dbReference>
<keyword evidence="6" id="KW-1185">Reference proteome</keyword>
<proteinExistence type="predicted"/>
<gene>
    <name evidence="4" type="ORF">BBI17_003705</name>
    <name evidence="5" type="ORF">BBO99_00003677</name>
    <name evidence="2" type="ORF">JM16_002266</name>
    <name evidence="3" type="ORF">JM18_002346</name>
</gene>
<feature type="compositionally biased region" description="Acidic residues" evidence="1">
    <location>
        <begin position="56"/>
        <end position="71"/>
    </location>
</feature>
<evidence type="ECO:0000313" key="4">
    <source>
        <dbReference type="EMBL" id="RLN10488.1"/>
    </source>
</evidence>
<evidence type="ECO:0000313" key="3">
    <source>
        <dbReference type="EMBL" id="KAG2525414.1"/>
    </source>
</evidence>
<reference evidence="2" key="3">
    <citation type="submission" date="2020-06" db="EMBL/GenBank/DDBJ databases">
        <authorList>
            <person name="Studholme D.J."/>
        </authorList>
    </citation>
    <scope>NUCLEOTIDE SEQUENCE</scope>
    <source>
        <strain evidence="2">NZFS 2646</strain>
        <strain evidence="3">NZFS 3630</strain>
    </source>
</reference>
<dbReference type="Proteomes" id="UP000792063">
    <property type="component" value="Unassembled WGS sequence"/>
</dbReference>
<evidence type="ECO:0000313" key="2">
    <source>
        <dbReference type="EMBL" id="KAG2523499.1"/>
    </source>
</evidence>
<evidence type="ECO:0000256" key="1">
    <source>
        <dbReference type="SAM" id="MobiDB-lite"/>
    </source>
</evidence>
<dbReference type="EMBL" id="JPWU03000126">
    <property type="protein sequence ID" value="KAG2525414.1"/>
    <property type="molecule type" value="Genomic_DNA"/>
</dbReference>
<feature type="region of interest" description="Disordered" evidence="1">
    <location>
        <begin position="53"/>
        <end position="94"/>
    </location>
</feature>
<dbReference type="EMBL" id="JPWV03000138">
    <property type="protein sequence ID" value="KAG2523499.1"/>
    <property type="molecule type" value="Genomic_DNA"/>
</dbReference>
<evidence type="ECO:0000313" key="6">
    <source>
        <dbReference type="Proteomes" id="UP000285624"/>
    </source>
</evidence>
<reference evidence="6 7" key="2">
    <citation type="submission" date="2018-07" db="EMBL/GenBank/DDBJ databases">
        <title>Genome sequencing of oomycete isolates from Chile give support for New Zealand origin for Phytophthora kernoviae and make available the first Nothophytophthora sp. genome.</title>
        <authorList>
            <person name="Studholme D.J."/>
            <person name="Sanfuentes E."/>
            <person name="Panda P."/>
            <person name="Hill R."/>
            <person name="Sambles C."/>
            <person name="Grant M."/>
            <person name="Williams N.M."/>
            <person name="Mcdougal R.L."/>
        </authorList>
    </citation>
    <scope>NUCLEOTIDE SEQUENCE [LARGE SCALE GENOMIC DNA]</scope>
    <source>
        <strain evidence="4">Chile2</strain>
        <strain evidence="5">Chile4</strain>
    </source>
</reference>
<comment type="caution">
    <text evidence="4">The sequence shown here is derived from an EMBL/GenBank/DDBJ whole genome shotgun (WGS) entry which is preliminary data.</text>
</comment>
<dbReference type="AlphaFoldDB" id="A0A3R7GJW2"/>
<accession>A0A3R7GJW2</accession>